<feature type="transmembrane region" description="Helical" evidence="5">
    <location>
        <begin position="194"/>
        <end position="211"/>
    </location>
</feature>
<dbReference type="InterPro" id="IPR007016">
    <property type="entry name" value="O-antigen_ligase-rel_domated"/>
</dbReference>
<evidence type="ECO:0000256" key="5">
    <source>
        <dbReference type="SAM" id="Phobius"/>
    </source>
</evidence>
<feature type="transmembrane region" description="Helical" evidence="5">
    <location>
        <begin position="139"/>
        <end position="165"/>
    </location>
</feature>
<dbReference type="PANTHER" id="PTHR37422">
    <property type="entry name" value="TEICHURONIC ACID BIOSYNTHESIS PROTEIN TUAE"/>
    <property type="match status" value="1"/>
</dbReference>
<keyword evidence="7" id="KW-0436">Ligase</keyword>
<feature type="transmembrane region" description="Helical" evidence="5">
    <location>
        <begin position="349"/>
        <end position="365"/>
    </location>
</feature>
<comment type="caution">
    <text evidence="7">The sequence shown here is derived from an EMBL/GenBank/DDBJ whole genome shotgun (WGS) entry which is preliminary data.</text>
</comment>
<feature type="transmembrane region" description="Helical" evidence="5">
    <location>
        <begin position="371"/>
        <end position="388"/>
    </location>
</feature>
<keyword evidence="4 5" id="KW-0472">Membrane</keyword>
<evidence type="ECO:0000259" key="6">
    <source>
        <dbReference type="Pfam" id="PF04932"/>
    </source>
</evidence>
<feature type="transmembrane region" description="Helical" evidence="5">
    <location>
        <begin position="319"/>
        <end position="342"/>
    </location>
</feature>
<dbReference type="InterPro" id="IPR051533">
    <property type="entry name" value="WaaL-like"/>
</dbReference>
<keyword evidence="3 5" id="KW-1133">Transmembrane helix</keyword>
<dbReference type="PANTHER" id="PTHR37422:SF13">
    <property type="entry name" value="LIPOPOLYSACCHARIDE BIOSYNTHESIS PROTEIN PA4999-RELATED"/>
    <property type="match status" value="1"/>
</dbReference>
<accession>A0A850R259</accession>
<sequence length="399" mass="45665">MKKDNLTTKFVNLLIILPIIWTFSGLFYFHNGDKILVILTIISAVSSFVRYGVKTLIDNINNKYTWLIYGMLCIAIVSEVLNLYNPINIRAIAIIAVLLTFYPYQIISRNVLIFVSFIGGLNSFLFVYKFTYIEQTARYYWPINAIPFATYICFISVISFMLLITRKSKKETIILILNFLILIISLSLTETRGAFVALIPTLSIIYFYISYKNKNLRKSLLISALVIITSSLLIYPIIKDRIIATQQEITQIDNGNTNTSIGLRLNFWKAGIFLIKQSPFTGYGDNYFNQLDYLAKEKIITIESAKYRPPHFHNQFIDISVKCGILGLISFIIIIFSPIFIIKNKSSDNALTIYSLILVLILSGLTDVPFFHKQIFIIYFLCIGIFIGKDRLGKINKGL</sequence>
<dbReference type="Pfam" id="PF04932">
    <property type="entry name" value="Wzy_C"/>
    <property type="match status" value="1"/>
</dbReference>
<organism evidence="7 8">
    <name type="scientific">Photobacterium damselae subsp. damselae</name>
    <name type="common">Listonella damsela</name>
    <dbReference type="NCBI Taxonomy" id="85581"/>
    <lineage>
        <taxon>Bacteria</taxon>
        <taxon>Pseudomonadati</taxon>
        <taxon>Pseudomonadota</taxon>
        <taxon>Gammaproteobacteria</taxon>
        <taxon>Vibrionales</taxon>
        <taxon>Vibrionaceae</taxon>
        <taxon>Photobacterium</taxon>
    </lineage>
</organism>
<dbReference type="GO" id="GO:0016020">
    <property type="term" value="C:membrane"/>
    <property type="evidence" value="ECO:0007669"/>
    <property type="project" value="UniProtKB-SubCell"/>
</dbReference>
<feature type="transmembrane region" description="Helical" evidence="5">
    <location>
        <begin position="64"/>
        <end position="81"/>
    </location>
</feature>
<evidence type="ECO:0000313" key="8">
    <source>
        <dbReference type="Proteomes" id="UP000533429"/>
    </source>
</evidence>
<comment type="subcellular location">
    <subcellularLocation>
        <location evidence="1">Membrane</location>
        <topology evidence="1">Multi-pass membrane protein</topology>
    </subcellularLocation>
</comment>
<evidence type="ECO:0000256" key="2">
    <source>
        <dbReference type="ARBA" id="ARBA00022692"/>
    </source>
</evidence>
<feature type="transmembrane region" description="Helical" evidence="5">
    <location>
        <begin position="220"/>
        <end position="238"/>
    </location>
</feature>
<evidence type="ECO:0000313" key="7">
    <source>
        <dbReference type="EMBL" id="NVP01599.1"/>
    </source>
</evidence>
<dbReference type="GO" id="GO:0016874">
    <property type="term" value="F:ligase activity"/>
    <property type="evidence" value="ECO:0007669"/>
    <property type="project" value="UniProtKB-KW"/>
</dbReference>
<dbReference type="EMBL" id="JABXOR010000970">
    <property type="protein sequence ID" value="NVP01599.1"/>
    <property type="molecule type" value="Genomic_DNA"/>
</dbReference>
<feature type="transmembrane region" description="Helical" evidence="5">
    <location>
        <begin position="35"/>
        <end position="52"/>
    </location>
</feature>
<evidence type="ECO:0000256" key="1">
    <source>
        <dbReference type="ARBA" id="ARBA00004141"/>
    </source>
</evidence>
<feature type="transmembrane region" description="Helical" evidence="5">
    <location>
        <begin position="87"/>
        <end position="104"/>
    </location>
</feature>
<feature type="transmembrane region" description="Helical" evidence="5">
    <location>
        <begin position="172"/>
        <end position="188"/>
    </location>
</feature>
<feature type="domain" description="O-antigen ligase-related" evidence="6">
    <location>
        <begin position="178"/>
        <end position="332"/>
    </location>
</feature>
<keyword evidence="2 5" id="KW-0812">Transmembrane</keyword>
<feature type="transmembrane region" description="Helical" evidence="5">
    <location>
        <begin position="111"/>
        <end position="133"/>
    </location>
</feature>
<gene>
    <name evidence="7" type="ORF">HWA77_15400</name>
</gene>
<evidence type="ECO:0000256" key="4">
    <source>
        <dbReference type="ARBA" id="ARBA00023136"/>
    </source>
</evidence>
<reference evidence="7 8" key="1">
    <citation type="submission" date="2020-06" db="EMBL/GenBank/DDBJ databases">
        <title>Photobacterium damselae subsp. damselae comparative genomics.</title>
        <authorList>
            <person name="Osorio C.R."/>
        </authorList>
    </citation>
    <scope>NUCLEOTIDE SEQUENCE [LARGE SCALE GENOMIC DNA]</scope>
    <source>
        <strain evidence="7 8">TW250/03</strain>
    </source>
</reference>
<protein>
    <submittedName>
        <fullName evidence="7">O-antigen ligase family protein</fullName>
    </submittedName>
</protein>
<dbReference type="AlphaFoldDB" id="A0A850R259"/>
<feature type="transmembrane region" description="Helical" evidence="5">
    <location>
        <begin position="12"/>
        <end position="29"/>
    </location>
</feature>
<evidence type="ECO:0000256" key="3">
    <source>
        <dbReference type="ARBA" id="ARBA00022989"/>
    </source>
</evidence>
<name>A0A850R259_PHODD</name>
<proteinExistence type="predicted"/>
<dbReference type="Proteomes" id="UP000533429">
    <property type="component" value="Unassembled WGS sequence"/>
</dbReference>